<gene>
    <name evidence="1" type="ORF">GNF76_19005</name>
</gene>
<dbReference type="RefSeq" id="WP_155584665.1">
    <property type="nucleotide sequence ID" value="NZ_JBHSTH010000023.1"/>
</dbReference>
<dbReference type="Proteomes" id="UP000438196">
    <property type="component" value="Unassembled WGS sequence"/>
</dbReference>
<accession>A0A6I3W8C3</accession>
<dbReference type="AlphaFoldDB" id="A0A6I3W8C3"/>
<protein>
    <submittedName>
        <fullName evidence="1">Type III secretion effector protein</fullName>
    </submittedName>
</protein>
<dbReference type="OrthoDB" id="7019556at2"/>
<dbReference type="EMBL" id="WNNK01000016">
    <property type="protein sequence ID" value="MUF06447.1"/>
    <property type="molecule type" value="Genomic_DNA"/>
</dbReference>
<organism evidence="1 2">
    <name type="scientific">Pseudomonas spelaei</name>
    <dbReference type="NCBI Taxonomy" id="1055469"/>
    <lineage>
        <taxon>Bacteria</taxon>
        <taxon>Pseudomonadati</taxon>
        <taxon>Pseudomonadota</taxon>
        <taxon>Gammaproteobacteria</taxon>
        <taxon>Pseudomonadales</taxon>
        <taxon>Pseudomonadaceae</taxon>
        <taxon>Pseudomonas</taxon>
    </lineage>
</organism>
<sequence>MRNEGLKLASLQRIASEKMGPSQELNHSILLAKALIRRPRLIDAILDEEGFITRQSLLRAAKRLFGNSDPDTFSPDPFHAKTNVELVQAFKALFEVFRDKSRDRTVFFEKIGYVKIELLVAISKDPNEVDAQGDVVLDLVTGLPRKKYDEQHVYLSKNLVYRPGLLRSLENTQARGRRIFGSYHQKGWLSNRDVECWLENNPAR</sequence>
<proteinExistence type="predicted"/>
<evidence type="ECO:0000313" key="2">
    <source>
        <dbReference type="Proteomes" id="UP000438196"/>
    </source>
</evidence>
<evidence type="ECO:0000313" key="1">
    <source>
        <dbReference type="EMBL" id="MUF06447.1"/>
    </source>
</evidence>
<reference evidence="1 2" key="1">
    <citation type="submission" date="2019-11" db="EMBL/GenBank/DDBJ databases">
        <title>Pseudomonas karstica sp. nov. and Pseudomonas spelaei sp. nov. from karst caves.</title>
        <authorList>
            <person name="Zeman M."/>
        </authorList>
    </citation>
    <scope>NUCLEOTIDE SEQUENCE [LARGE SCALE GENOMIC DNA]</scope>
    <source>
        <strain evidence="1 2">CCM 7893</strain>
    </source>
</reference>
<keyword evidence="2" id="KW-1185">Reference proteome</keyword>
<name>A0A6I3W8C3_9PSED</name>
<comment type="caution">
    <text evidence="1">The sequence shown here is derived from an EMBL/GenBank/DDBJ whole genome shotgun (WGS) entry which is preliminary data.</text>
</comment>